<feature type="compositionally biased region" description="Pro residues" evidence="9">
    <location>
        <begin position="734"/>
        <end position="747"/>
    </location>
</feature>
<comment type="similarity">
    <text evidence="1">Belongs to the peptidase M8 family.</text>
</comment>
<dbReference type="Proteomes" id="UP000075714">
    <property type="component" value="Unassembled WGS sequence"/>
</dbReference>
<evidence type="ECO:0000256" key="8">
    <source>
        <dbReference type="PIRSR" id="PIRSR601577-2"/>
    </source>
</evidence>
<evidence type="ECO:0000256" key="3">
    <source>
        <dbReference type="ARBA" id="ARBA00022723"/>
    </source>
</evidence>
<evidence type="ECO:0000256" key="7">
    <source>
        <dbReference type="PIRSR" id="PIRSR601577-1"/>
    </source>
</evidence>
<keyword evidence="10" id="KW-0472">Membrane</keyword>
<dbReference type="Gene3D" id="3.10.170.20">
    <property type="match status" value="1"/>
</dbReference>
<keyword evidence="10" id="KW-1133">Transmembrane helix</keyword>
<protein>
    <recommendedName>
        <fullName evidence="13">EGF-like domain-containing protein</fullName>
    </recommendedName>
</protein>
<reference evidence="12" key="1">
    <citation type="journal article" date="2016" name="Nat. Commun.">
        <title>The Gonium pectorale genome demonstrates co-option of cell cycle regulation during the evolution of multicellularity.</title>
        <authorList>
            <person name="Hanschen E.R."/>
            <person name="Marriage T.N."/>
            <person name="Ferris P.J."/>
            <person name="Hamaji T."/>
            <person name="Toyoda A."/>
            <person name="Fujiyama A."/>
            <person name="Neme R."/>
            <person name="Noguchi H."/>
            <person name="Minakuchi Y."/>
            <person name="Suzuki M."/>
            <person name="Kawai-Toyooka H."/>
            <person name="Smith D.R."/>
            <person name="Sparks H."/>
            <person name="Anderson J."/>
            <person name="Bakaric R."/>
            <person name="Luria V."/>
            <person name="Karger A."/>
            <person name="Kirschner M.W."/>
            <person name="Durand P.M."/>
            <person name="Michod R.E."/>
            <person name="Nozaki H."/>
            <person name="Olson B.J."/>
        </authorList>
    </citation>
    <scope>NUCLEOTIDE SEQUENCE [LARGE SCALE GENOMIC DNA]</scope>
    <source>
        <strain evidence="12">NIES-2863</strain>
    </source>
</reference>
<keyword evidence="5 8" id="KW-0862">Zinc</keyword>
<proteinExistence type="inferred from homology"/>
<feature type="active site" evidence="7">
    <location>
        <position position="219"/>
    </location>
</feature>
<comment type="cofactor">
    <cofactor evidence="8">
        <name>Zn(2+)</name>
        <dbReference type="ChEBI" id="CHEBI:29105"/>
    </cofactor>
    <text evidence="8">Binds 1 zinc ion per subunit.</text>
</comment>
<feature type="compositionally biased region" description="Polar residues" evidence="9">
    <location>
        <begin position="659"/>
        <end position="669"/>
    </location>
</feature>
<evidence type="ECO:0000313" key="11">
    <source>
        <dbReference type="EMBL" id="KXZ43308.1"/>
    </source>
</evidence>
<evidence type="ECO:0000256" key="9">
    <source>
        <dbReference type="SAM" id="MobiDB-lite"/>
    </source>
</evidence>
<dbReference type="GO" id="GO:0007155">
    <property type="term" value="P:cell adhesion"/>
    <property type="evidence" value="ECO:0007669"/>
    <property type="project" value="InterPro"/>
</dbReference>
<feature type="compositionally biased region" description="Low complexity" evidence="9">
    <location>
        <begin position="677"/>
        <end position="692"/>
    </location>
</feature>
<evidence type="ECO:0000313" key="12">
    <source>
        <dbReference type="Proteomes" id="UP000075714"/>
    </source>
</evidence>
<gene>
    <name evidence="11" type="ORF">GPECTOR_95g697</name>
</gene>
<dbReference type="GO" id="GO:0004222">
    <property type="term" value="F:metalloendopeptidase activity"/>
    <property type="evidence" value="ECO:0007669"/>
    <property type="project" value="InterPro"/>
</dbReference>
<dbReference type="AlphaFoldDB" id="A0A150G0E9"/>
<feature type="transmembrane region" description="Helical" evidence="10">
    <location>
        <begin position="842"/>
        <end position="868"/>
    </location>
</feature>
<evidence type="ECO:0008006" key="13">
    <source>
        <dbReference type="Google" id="ProtNLM"/>
    </source>
</evidence>
<evidence type="ECO:0000256" key="10">
    <source>
        <dbReference type="SAM" id="Phobius"/>
    </source>
</evidence>
<name>A0A150G0E9_GONPE</name>
<dbReference type="EMBL" id="LSYV01000096">
    <property type="protein sequence ID" value="KXZ43308.1"/>
    <property type="molecule type" value="Genomic_DNA"/>
</dbReference>
<dbReference type="SUPFAM" id="SSF55486">
    <property type="entry name" value="Metalloproteases ('zincins'), catalytic domain"/>
    <property type="match status" value="1"/>
</dbReference>
<evidence type="ECO:0000256" key="2">
    <source>
        <dbReference type="ARBA" id="ARBA00022670"/>
    </source>
</evidence>
<feature type="region of interest" description="Disordered" evidence="9">
    <location>
        <begin position="582"/>
        <end position="602"/>
    </location>
</feature>
<evidence type="ECO:0000256" key="4">
    <source>
        <dbReference type="ARBA" id="ARBA00022801"/>
    </source>
</evidence>
<keyword evidence="10" id="KW-0812">Transmembrane</keyword>
<feature type="binding site" evidence="8">
    <location>
        <position position="222"/>
    </location>
    <ligand>
        <name>Zn(2+)</name>
        <dbReference type="ChEBI" id="CHEBI:29105"/>
        <note>catalytic</note>
    </ligand>
</feature>
<organism evidence="11 12">
    <name type="scientific">Gonium pectorale</name>
    <name type="common">Green alga</name>
    <dbReference type="NCBI Taxonomy" id="33097"/>
    <lineage>
        <taxon>Eukaryota</taxon>
        <taxon>Viridiplantae</taxon>
        <taxon>Chlorophyta</taxon>
        <taxon>core chlorophytes</taxon>
        <taxon>Chlorophyceae</taxon>
        <taxon>CS clade</taxon>
        <taxon>Chlamydomonadales</taxon>
        <taxon>Volvocaceae</taxon>
        <taxon>Gonium</taxon>
    </lineage>
</organism>
<dbReference type="GO" id="GO:0006508">
    <property type="term" value="P:proteolysis"/>
    <property type="evidence" value="ECO:0007669"/>
    <property type="project" value="UniProtKB-KW"/>
</dbReference>
<keyword evidence="12" id="KW-1185">Reference proteome</keyword>
<dbReference type="PANTHER" id="PTHR10942">
    <property type="entry name" value="LEISHMANOLYSIN-LIKE PEPTIDASE"/>
    <property type="match status" value="1"/>
</dbReference>
<dbReference type="GO" id="GO:0005737">
    <property type="term" value="C:cytoplasm"/>
    <property type="evidence" value="ECO:0007669"/>
    <property type="project" value="TreeGrafter"/>
</dbReference>
<feature type="compositionally biased region" description="Pro residues" evidence="9">
    <location>
        <begin position="938"/>
        <end position="952"/>
    </location>
</feature>
<dbReference type="PANTHER" id="PTHR10942:SF0">
    <property type="entry name" value="LEISHMANOLYSIN-LIKE PEPTIDASE"/>
    <property type="match status" value="1"/>
</dbReference>
<feature type="compositionally biased region" description="Low complexity" evidence="9">
    <location>
        <begin position="716"/>
        <end position="733"/>
    </location>
</feature>
<evidence type="ECO:0000256" key="1">
    <source>
        <dbReference type="ARBA" id="ARBA00005860"/>
    </source>
</evidence>
<keyword evidence="6 8" id="KW-0482">Metalloprotease</keyword>
<feature type="binding site" evidence="8">
    <location>
        <position position="296"/>
    </location>
    <ligand>
        <name>Zn(2+)</name>
        <dbReference type="ChEBI" id="CHEBI:29105"/>
        <note>catalytic</note>
    </ligand>
</feature>
<dbReference type="GO" id="GO:0046872">
    <property type="term" value="F:metal ion binding"/>
    <property type="evidence" value="ECO:0007669"/>
    <property type="project" value="UniProtKB-KW"/>
</dbReference>
<dbReference type="Pfam" id="PF01457">
    <property type="entry name" value="Peptidase_M8"/>
    <property type="match status" value="1"/>
</dbReference>
<evidence type="ECO:0000256" key="6">
    <source>
        <dbReference type="ARBA" id="ARBA00023049"/>
    </source>
</evidence>
<accession>A0A150G0E9</accession>
<feature type="region of interest" description="Disordered" evidence="9">
    <location>
        <begin position="659"/>
        <end position="753"/>
    </location>
</feature>
<dbReference type="GO" id="GO:0016020">
    <property type="term" value="C:membrane"/>
    <property type="evidence" value="ECO:0007669"/>
    <property type="project" value="InterPro"/>
</dbReference>
<feature type="region of interest" description="Disordered" evidence="9">
    <location>
        <begin position="931"/>
        <end position="968"/>
    </location>
</feature>
<dbReference type="Gene3D" id="3.90.132.10">
    <property type="entry name" value="Leishmanolysin , domain 2"/>
    <property type="match status" value="1"/>
</dbReference>
<sequence length="991" mass="99338">MQAPSSSPPPGPAPSPAPLRLSVTYQQLESLDASQQQMLTRVVEAVRRILRKFILVRRPPRGGLLADPYCLRFSSRSGCLTYYPDFSSPGGAADATCGLAALLPEHVVNPANCSTRASTAAIAALGSTAAGPASGAGGGVSGYGRGCSSFAGTAGEATDMYLYITAVNNDDCAGGAAAWARPCLLDLGDNRPLVGAANVCPGALRMLDEASLTAVVAHEMIHALGFTDAMYNLTRRPDGSPRPISELVQSATVDGRSVMQLVSPGVRDAARAHFGCSALEGAQLEEDGSAGSVGSHWEYTLYQGEVMVASTIFAADGSPPTLSNMTLSYLEDTGWYVANRSAAGRLAWGAGAGCGLPSMSCKQLMAAEPGQRYFCDPTAPGAVGPSYSFSCSLDYKATGVCRSLNFTSGCGLLLSYNAEQTCTGPDAANDMPDVFGWGAGSASGRCLPIVYLFTAQVGRNRYTFPGNGRTGDLDAACFDTECSADGSTVFVKMLGQRFECPAGQYLSLPALLPGRYTSGRIGPCPPASALCATQSCPAAACNPAGGDCFNGRCYCHLAYTGADCGYNLITGQALPNAAADNVTANSSAGSAPGSGAGGPVTSNQQSAAWTQIVQLSIALYNPVPEVEARSAALAAALASWADLDPSAVRIAFVMAASESSANGQSTGASGSIEPLLSSTEDGTGSGSSSAASQVGQAYDATSGSGGGAHRRRLRGHGQQQQGPRRQQQAAMPLASPPMAPSPSPSPSASPMAAAAPASSVTAMLTAGGARTTTILVSRLRDGTQLTQLGAVLAAANFSAKAGSVSFQTVIAMVTAWGASPPPAPGALAAVSPASEGASSSRMVIIVAIAAGGVALAGIVVTLVAVSVLRARKAARARAGHKGHKREQAYRLHDEAGRFSGGGGGAGAAGGSGLAVHAYITPAAAAGRAWASTGGASAAPPPPPLQPPPPPPYGAAGGGPGGRAASAGGLVGAAAPSPLYAGPMYGPSGAPW</sequence>
<keyword evidence="2" id="KW-0645">Protease</keyword>
<keyword evidence="3 8" id="KW-0479">Metal-binding</keyword>
<evidence type="ECO:0000256" key="5">
    <source>
        <dbReference type="ARBA" id="ARBA00022833"/>
    </source>
</evidence>
<feature type="binding site" evidence="8">
    <location>
        <position position="218"/>
    </location>
    <ligand>
        <name>Zn(2+)</name>
        <dbReference type="ChEBI" id="CHEBI:29105"/>
        <note>catalytic</note>
    </ligand>
</feature>
<keyword evidence="4" id="KW-0378">Hydrolase</keyword>
<dbReference type="InterPro" id="IPR001577">
    <property type="entry name" value="Peptidase_M8"/>
</dbReference>
<dbReference type="OrthoDB" id="527990at2759"/>
<comment type="caution">
    <text evidence="11">The sequence shown here is derived from an EMBL/GenBank/DDBJ whole genome shotgun (WGS) entry which is preliminary data.</text>
</comment>
<dbReference type="STRING" id="33097.A0A150G0E9"/>